<accession>A0A1M4W3U2</accession>
<name>A0A1M4W3U2_9FLAO</name>
<dbReference type="STRING" id="1155689.SAMN05444278_10566"/>
<proteinExistence type="predicted"/>
<protein>
    <submittedName>
        <fullName evidence="1">Uncharacterized protein</fullName>
    </submittedName>
</protein>
<sequence>MHQIVLLVFSLVFNLVEAQDNTRNLKLINKSTVNYDRFLGFDQFGYLYYINNNVLFKEHKDKKTLFQYQEFALGNITAVDLTNPLKIVLYYNQSNLSIILDNRLNELFRIDFNQVENTLITAMVSTSRQDQLWVFDLNAQVLHQYNYRNSRVVNSSLPLKAPFNHFASGYNYFFYSNDSFLYGFNVYSNLVLNKKQDIPISKLQFTYPYLLMIQGKNLTVYNVETQQSKVFDLTNIPYQDVFLNDENLYIYDGKTLKTYQVSD</sequence>
<organism evidence="1 2">
    <name type="scientific">Psychroflexus salarius</name>
    <dbReference type="NCBI Taxonomy" id="1155689"/>
    <lineage>
        <taxon>Bacteria</taxon>
        <taxon>Pseudomonadati</taxon>
        <taxon>Bacteroidota</taxon>
        <taxon>Flavobacteriia</taxon>
        <taxon>Flavobacteriales</taxon>
        <taxon>Flavobacteriaceae</taxon>
        <taxon>Psychroflexus</taxon>
    </lineage>
</organism>
<dbReference type="Proteomes" id="UP000184462">
    <property type="component" value="Unassembled WGS sequence"/>
</dbReference>
<evidence type="ECO:0000313" key="2">
    <source>
        <dbReference type="Proteomes" id="UP000184462"/>
    </source>
</evidence>
<keyword evidence="2" id="KW-1185">Reference proteome</keyword>
<dbReference type="OrthoDB" id="1143207at2"/>
<gene>
    <name evidence="1" type="ORF">SAMN05444278_10566</name>
</gene>
<dbReference type="EMBL" id="FQTW01000005">
    <property type="protein sequence ID" value="SHE75941.1"/>
    <property type="molecule type" value="Genomic_DNA"/>
</dbReference>
<dbReference type="RefSeq" id="WP_073192994.1">
    <property type="nucleotide sequence ID" value="NZ_FQTW01000005.1"/>
</dbReference>
<dbReference type="AlphaFoldDB" id="A0A1M4W3U2"/>
<reference evidence="1 2" key="1">
    <citation type="submission" date="2016-11" db="EMBL/GenBank/DDBJ databases">
        <authorList>
            <person name="Jaros S."/>
            <person name="Januszkiewicz K."/>
            <person name="Wedrychowicz H."/>
        </authorList>
    </citation>
    <scope>NUCLEOTIDE SEQUENCE [LARGE SCALE GENOMIC DNA]</scope>
    <source>
        <strain evidence="1 2">DSM 25661</strain>
    </source>
</reference>
<evidence type="ECO:0000313" key="1">
    <source>
        <dbReference type="EMBL" id="SHE75941.1"/>
    </source>
</evidence>